<feature type="transmembrane region" description="Helical" evidence="9">
    <location>
        <begin position="138"/>
        <end position="163"/>
    </location>
</feature>
<sequence length="432" mass="48992">MGSFEGQIITICCSLILSAFFSGMEIAYVSANKIHIEIEKKQNDLLSIVLKKLTAKPSKFIATMLLGNNIALVVYGYFMGALLQGWLENMPFGESLTWLNTFVQEFSLLSQTIISTLVILITAEFLPKVFFQIYANKLLKFFAIPAYFFYLLFYVLSAFIIWISDLVLKYLFKTDGDEVQLAFTKVELGNYISEQMEAVNDADEVDTEIQIFQNALEFSEVKSREVMLPRTEIVAVDERTTPTAINKIFIETGLSKILVYKDTIDDIIGYVHSFELFKRPKTISSVLMPVVYVPETMLVKDVLNVLTKKRKSICVVIDEYGGTSGMMTVEDIVEELFGEIEDEHDTVALVEEQLSGSSYKLSARHEVDYLNETYKLDLPESENYETLGGLVVSHTEEIPEEGETIEIEGIIFHIIETSNTKIELLEVRISKD</sequence>
<dbReference type="CDD" id="cd04590">
    <property type="entry name" value="CBS_pair_CorC_HlyC_assoc"/>
    <property type="match status" value="1"/>
</dbReference>
<dbReference type="PROSITE" id="PS51846">
    <property type="entry name" value="CNNM"/>
    <property type="match status" value="1"/>
</dbReference>
<dbReference type="InterPro" id="IPR036318">
    <property type="entry name" value="FAD-bd_PCMH-like_sf"/>
</dbReference>
<keyword evidence="6 8" id="KW-0472">Membrane</keyword>
<dbReference type="Gene3D" id="3.30.465.10">
    <property type="match status" value="1"/>
</dbReference>
<dbReference type="GO" id="GO:0050660">
    <property type="term" value="F:flavin adenine dinucleotide binding"/>
    <property type="evidence" value="ECO:0007669"/>
    <property type="project" value="InterPro"/>
</dbReference>
<dbReference type="SMART" id="SM00116">
    <property type="entry name" value="CBS"/>
    <property type="match status" value="2"/>
</dbReference>
<evidence type="ECO:0000313" key="12">
    <source>
        <dbReference type="EMBL" id="KGO06464.1"/>
    </source>
</evidence>
<dbReference type="SMART" id="SM01091">
    <property type="entry name" value="CorC_HlyC"/>
    <property type="match status" value="1"/>
</dbReference>
<dbReference type="InterPro" id="IPR044751">
    <property type="entry name" value="Ion_transp-like_CBS"/>
</dbReference>
<evidence type="ECO:0000256" key="9">
    <source>
        <dbReference type="SAM" id="Phobius"/>
    </source>
</evidence>
<evidence type="ECO:0000256" key="3">
    <source>
        <dbReference type="ARBA" id="ARBA00022737"/>
    </source>
</evidence>
<dbReference type="Pfam" id="PF01595">
    <property type="entry name" value="CNNM"/>
    <property type="match status" value="1"/>
</dbReference>
<dbReference type="OrthoDB" id="9798188at2"/>
<evidence type="ECO:0000256" key="7">
    <source>
        <dbReference type="PROSITE-ProRule" id="PRU00703"/>
    </source>
</evidence>
<dbReference type="Gene3D" id="3.10.580.10">
    <property type="entry name" value="CBS-domain"/>
    <property type="match status" value="1"/>
</dbReference>
<dbReference type="InterPro" id="IPR016169">
    <property type="entry name" value="FAD-bd_PCMH_sub2"/>
</dbReference>
<keyword evidence="4 8" id="KW-1133">Transmembrane helix</keyword>
<feature type="transmembrane region" description="Helical" evidence="9">
    <location>
        <begin position="106"/>
        <end position="126"/>
    </location>
</feature>
<evidence type="ECO:0000256" key="4">
    <source>
        <dbReference type="ARBA" id="ARBA00022989"/>
    </source>
</evidence>
<keyword evidence="5 7" id="KW-0129">CBS domain</keyword>
<feature type="transmembrane region" description="Helical" evidence="9">
    <location>
        <begin position="60"/>
        <end position="86"/>
    </location>
</feature>
<reference evidence="12 13" key="1">
    <citation type="submission" date="2014-10" db="EMBL/GenBank/DDBJ databases">
        <title>Draft genome sequence of the proteorhodopsin-containing marine bacterium Dokdonia donghaensis.</title>
        <authorList>
            <person name="Gomez-Consarnau L."/>
            <person name="Gonzalez J.M."/>
            <person name="Riedel T."/>
            <person name="Jaenicke S."/>
            <person name="Wagner-Doebler I."/>
            <person name="Fuhrman J.A."/>
        </authorList>
    </citation>
    <scope>NUCLEOTIDE SEQUENCE [LARGE SCALE GENOMIC DNA]</scope>
    <source>
        <strain evidence="12 13">DSW-1</strain>
    </source>
</reference>
<evidence type="ECO:0000256" key="2">
    <source>
        <dbReference type="ARBA" id="ARBA00022692"/>
    </source>
</evidence>
<dbReference type="RefSeq" id="WP_035325506.1">
    <property type="nucleotide sequence ID" value="NZ_CP015125.1"/>
</dbReference>
<dbReference type="EMBL" id="JSAQ01000001">
    <property type="protein sequence ID" value="KGO06464.1"/>
    <property type="molecule type" value="Genomic_DNA"/>
</dbReference>
<feature type="domain" description="CBS" evidence="10">
    <location>
        <begin position="283"/>
        <end position="343"/>
    </location>
</feature>
<accession>A0A0A2GT71</accession>
<feature type="transmembrane region" description="Helical" evidence="9">
    <location>
        <begin position="6"/>
        <end position="31"/>
    </location>
</feature>
<dbReference type="PANTHER" id="PTHR22777">
    <property type="entry name" value="HEMOLYSIN-RELATED"/>
    <property type="match status" value="1"/>
</dbReference>
<evidence type="ECO:0000259" key="10">
    <source>
        <dbReference type="PROSITE" id="PS51371"/>
    </source>
</evidence>
<feature type="domain" description="CNNM transmembrane" evidence="11">
    <location>
        <begin position="1"/>
        <end position="204"/>
    </location>
</feature>
<keyword evidence="3" id="KW-0677">Repeat</keyword>
<evidence type="ECO:0000256" key="6">
    <source>
        <dbReference type="ARBA" id="ARBA00023136"/>
    </source>
</evidence>
<protein>
    <submittedName>
        <fullName evidence="12">Hemolysin</fullName>
    </submittedName>
</protein>
<dbReference type="KEGG" id="ddo:I597_0097"/>
<evidence type="ECO:0000313" key="13">
    <source>
        <dbReference type="Proteomes" id="UP000030140"/>
    </source>
</evidence>
<evidence type="ECO:0000256" key="5">
    <source>
        <dbReference type="ARBA" id="ARBA00023122"/>
    </source>
</evidence>
<dbReference type="PATRIC" id="fig|1300343.5.peg.97"/>
<proteinExistence type="predicted"/>
<dbReference type="InterPro" id="IPR002550">
    <property type="entry name" value="CNNM"/>
</dbReference>
<dbReference type="PANTHER" id="PTHR22777:SF17">
    <property type="entry name" value="UPF0053 PROTEIN SLL0260"/>
    <property type="match status" value="1"/>
</dbReference>
<dbReference type="Pfam" id="PF00571">
    <property type="entry name" value="CBS"/>
    <property type="match status" value="1"/>
</dbReference>
<comment type="subcellular location">
    <subcellularLocation>
        <location evidence="1">Membrane</location>
        <topology evidence="1">Multi-pass membrane protein</topology>
    </subcellularLocation>
</comment>
<keyword evidence="13" id="KW-1185">Reference proteome</keyword>
<dbReference type="Proteomes" id="UP000030140">
    <property type="component" value="Unassembled WGS sequence"/>
</dbReference>
<dbReference type="SUPFAM" id="SSF56176">
    <property type="entry name" value="FAD-binding/transporter-associated domain-like"/>
    <property type="match status" value="1"/>
</dbReference>
<dbReference type="InterPro" id="IPR000644">
    <property type="entry name" value="CBS_dom"/>
</dbReference>
<keyword evidence="2 8" id="KW-0812">Transmembrane</keyword>
<evidence type="ECO:0000256" key="1">
    <source>
        <dbReference type="ARBA" id="ARBA00004141"/>
    </source>
</evidence>
<comment type="caution">
    <text evidence="12">The sequence shown here is derived from an EMBL/GenBank/DDBJ whole genome shotgun (WGS) entry which is preliminary data.</text>
</comment>
<dbReference type="InterPro" id="IPR005170">
    <property type="entry name" value="Transptr-assoc_dom"/>
</dbReference>
<dbReference type="Pfam" id="PF03471">
    <property type="entry name" value="CorC_HlyC"/>
    <property type="match status" value="1"/>
</dbReference>
<dbReference type="InterPro" id="IPR046342">
    <property type="entry name" value="CBS_dom_sf"/>
</dbReference>
<organism evidence="12 13">
    <name type="scientific">Dokdonia donghaensis DSW-1</name>
    <dbReference type="NCBI Taxonomy" id="1300343"/>
    <lineage>
        <taxon>Bacteria</taxon>
        <taxon>Pseudomonadati</taxon>
        <taxon>Bacteroidota</taxon>
        <taxon>Flavobacteriia</taxon>
        <taxon>Flavobacteriales</taxon>
        <taxon>Flavobacteriaceae</taxon>
        <taxon>Dokdonia</taxon>
    </lineage>
</organism>
<dbReference type="SUPFAM" id="SSF54631">
    <property type="entry name" value="CBS-domain pair"/>
    <property type="match status" value="1"/>
</dbReference>
<gene>
    <name evidence="12" type="ORF">NV36_06180</name>
</gene>
<evidence type="ECO:0000259" key="11">
    <source>
        <dbReference type="PROSITE" id="PS51846"/>
    </source>
</evidence>
<dbReference type="GO" id="GO:0005886">
    <property type="term" value="C:plasma membrane"/>
    <property type="evidence" value="ECO:0007669"/>
    <property type="project" value="TreeGrafter"/>
</dbReference>
<dbReference type="PROSITE" id="PS51371">
    <property type="entry name" value="CBS"/>
    <property type="match status" value="1"/>
</dbReference>
<name>A0A0A2GT71_9FLAO</name>
<dbReference type="AlphaFoldDB" id="A0A0A2GT71"/>
<evidence type="ECO:0000256" key="8">
    <source>
        <dbReference type="PROSITE-ProRule" id="PRU01193"/>
    </source>
</evidence>